<gene>
    <name evidence="1" type="ORF">GCM10010430_69420</name>
</gene>
<dbReference type="Proteomes" id="UP001500305">
    <property type="component" value="Unassembled WGS sequence"/>
</dbReference>
<keyword evidence="2" id="KW-1185">Reference proteome</keyword>
<name>A0ABN3EVM3_9ACTN</name>
<evidence type="ECO:0000313" key="2">
    <source>
        <dbReference type="Proteomes" id="UP001500305"/>
    </source>
</evidence>
<comment type="caution">
    <text evidence="1">The sequence shown here is derived from an EMBL/GenBank/DDBJ whole genome shotgun (WGS) entry which is preliminary data.</text>
</comment>
<evidence type="ECO:0000313" key="1">
    <source>
        <dbReference type="EMBL" id="GAA2273601.1"/>
    </source>
</evidence>
<proteinExistence type="predicted"/>
<accession>A0ABN3EVM3</accession>
<dbReference type="EMBL" id="BAAATR010000047">
    <property type="protein sequence ID" value="GAA2273601.1"/>
    <property type="molecule type" value="Genomic_DNA"/>
</dbReference>
<evidence type="ECO:0008006" key="3">
    <source>
        <dbReference type="Google" id="ProtNLM"/>
    </source>
</evidence>
<reference evidence="1 2" key="1">
    <citation type="journal article" date="2019" name="Int. J. Syst. Evol. Microbiol.">
        <title>The Global Catalogue of Microorganisms (GCM) 10K type strain sequencing project: providing services to taxonomists for standard genome sequencing and annotation.</title>
        <authorList>
            <consortium name="The Broad Institute Genomics Platform"/>
            <consortium name="The Broad Institute Genome Sequencing Center for Infectious Disease"/>
            <person name="Wu L."/>
            <person name="Ma J."/>
        </authorList>
    </citation>
    <scope>NUCLEOTIDE SEQUENCE [LARGE SCALE GENOMIC DNA]</scope>
    <source>
        <strain evidence="1 2">JCM 7356</strain>
    </source>
</reference>
<dbReference type="InterPro" id="IPR029068">
    <property type="entry name" value="Glyas_Bleomycin-R_OHBP_Dase"/>
</dbReference>
<dbReference type="Gene3D" id="3.10.180.10">
    <property type="entry name" value="2,3-Dihydroxybiphenyl 1,2-Dioxygenase, domain 1"/>
    <property type="match status" value="1"/>
</dbReference>
<sequence length="68" mass="7335">MPSWRREGDLPAARALQQVDDLTATLAWTRAAGAQVPWGPRPSGGRDSALVQFPGGYVAELHDPRPGR</sequence>
<organism evidence="1 2">
    <name type="scientific">Kitasatospora cystarginea</name>
    <dbReference type="NCBI Taxonomy" id="58350"/>
    <lineage>
        <taxon>Bacteria</taxon>
        <taxon>Bacillati</taxon>
        <taxon>Actinomycetota</taxon>
        <taxon>Actinomycetes</taxon>
        <taxon>Kitasatosporales</taxon>
        <taxon>Streptomycetaceae</taxon>
        <taxon>Kitasatospora</taxon>
    </lineage>
</organism>
<protein>
    <recommendedName>
        <fullName evidence="3">Glyoxalase-like domain-containing protein</fullName>
    </recommendedName>
</protein>
<dbReference type="SUPFAM" id="SSF54593">
    <property type="entry name" value="Glyoxalase/Bleomycin resistance protein/Dihydroxybiphenyl dioxygenase"/>
    <property type="match status" value="1"/>
</dbReference>